<feature type="domain" description="Luciferase-like" evidence="6">
    <location>
        <begin position="28"/>
        <end position="182"/>
    </location>
</feature>
<dbReference type="RefSeq" id="WP_082401134.1">
    <property type="nucleotide sequence ID" value="NZ_CYTK01000006.1"/>
</dbReference>
<dbReference type="Pfam" id="PF00296">
    <property type="entry name" value="Bac_luciferase"/>
    <property type="match status" value="1"/>
</dbReference>
<proteinExistence type="predicted"/>
<gene>
    <name evidence="7" type="primary">moxC</name>
    <name evidence="7" type="ORF">ERS370000_03927</name>
</gene>
<evidence type="ECO:0000256" key="5">
    <source>
        <dbReference type="SAM" id="MobiDB-lite"/>
    </source>
</evidence>
<evidence type="ECO:0000256" key="3">
    <source>
        <dbReference type="ARBA" id="ARBA00023002"/>
    </source>
</evidence>
<dbReference type="Gene3D" id="3.20.20.30">
    <property type="entry name" value="Luciferase-like domain"/>
    <property type="match status" value="1"/>
</dbReference>
<name>A0AAD2QDT3_ACHAE</name>
<accession>A0AAD2QDT3</accession>
<dbReference type="InterPro" id="IPR011251">
    <property type="entry name" value="Luciferase-like_dom"/>
</dbReference>
<dbReference type="EMBL" id="CYTK01000006">
    <property type="protein sequence ID" value="CUJ42315.1"/>
    <property type="molecule type" value="Genomic_DNA"/>
</dbReference>
<dbReference type="GO" id="GO:0016705">
    <property type="term" value="F:oxidoreductase activity, acting on paired donors, with incorporation or reduction of molecular oxygen"/>
    <property type="evidence" value="ECO:0007669"/>
    <property type="project" value="InterPro"/>
</dbReference>
<evidence type="ECO:0000256" key="1">
    <source>
        <dbReference type="ARBA" id="ARBA00022630"/>
    </source>
</evidence>
<organism evidence="7 8">
    <name type="scientific">Achromobacter aegrifaciens</name>
    <dbReference type="NCBI Taxonomy" id="1287736"/>
    <lineage>
        <taxon>Bacteria</taxon>
        <taxon>Pseudomonadati</taxon>
        <taxon>Pseudomonadota</taxon>
        <taxon>Betaproteobacteria</taxon>
        <taxon>Burkholderiales</taxon>
        <taxon>Alcaligenaceae</taxon>
        <taxon>Achromobacter</taxon>
    </lineage>
</organism>
<dbReference type="EC" id="1.14.-.-" evidence="7"/>
<keyword evidence="4 7" id="KW-0503">Monooxygenase</keyword>
<evidence type="ECO:0000256" key="2">
    <source>
        <dbReference type="ARBA" id="ARBA00022643"/>
    </source>
</evidence>
<dbReference type="PANTHER" id="PTHR30011:SF16">
    <property type="entry name" value="C2H2 FINGER DOMAIN TRANSCRIPTION FACTOR (EUROFUNG)-RELATED"/>
    <property type="match status" value="1"/>
</dbReference>
<sequence>MPESNKGIAPQNADDQPRALPARLVLWPAARPDFQAVRDIVLEAEALGASAALITGGRGALEPLTVVGALAPLTARIGLLAEVDAAETHPYTAARRLAALDHISGGRIGWSLTGAREPGRIRDYVDAVHALWDSWDDDAHRFDKRSGVYIDTDRIAAADHAGPFYRVAGPLDIPRPPQGRLPRVGDDSTADVSFSEWIGVVAVPTAWRKLRARFEPGVADTAGRPPRTLRRELGLSDIPPQYSNRLAAAPNP</sequence>
<protein>
    <submittedName>
        <fullName evidence="7">Monooxygenase moxC</fullName>
        <ecNumber evidence="7">1.14.-.-</ecNumber>
    </submittedName>
</protein>
<dbReference type="SUPFAM" id="SSF51679">
    <property type="entry name" value="Bacterial luciferase-like"/>
    <property type="match status" value="1"/>
</dbReference>
<keyword evidence="1" id="KW-0285">Flavoprotein</keyword>
<keyword evidence="2" id="KW-0288">FMN</keyword>
<feature type="region of interest" description="Disordered" evidence="5">
    <location>
        <begin position="218"/>
        <end position="252"/>
    </location>
</feature>
<comment type="caution">
    <text evidence="7">The sequence shown here is derived from an EMBL/GenBank/DDBJ whole genome shotgun (WGS) entry which is preliminary data.</text>
</comment>
<keyword evidence="3 7" id="KW-0560">Oxidoreductase</keyword>
<dbReference type="InterPro" id="IPR051260">
    <property type="entry name" value="Diverse_substr_monoxygenases"/>
</dbReference>
<dbReference type="PANTHER" id="PTHR30011">
    <property type="entry name" value="ALKANESULFONATE MONOOXYGENASE-RELATED"/>
    <property type="match status" value="1"/>
</dbReference>
<evidence type="ECO:0000313" key="8">
    <source>
        <dbReference type="Proteomes" id="UP000044098"/>
    </source>
</evidence>
<dbReference type="Proteomes" id="UP000044098">
    <property type="component" value="Unassembled WGS sequence"/>
</dbReference>
<evidence type="ECO:0000259" key="6">
    <source>
        <dbReference type="Pfam" id="PF00296"/>
    </source>
</evidence>
<dbReference type="GO" id="GO:0004497">
    <property type="term" value="F:monooxygenase activity"/>
    <property type="evidence" value="ECO:0007669"/>
    <property type="project" value="UniProtKB-KW"/>
</dbReference>
<dbReference type="InterPro" id="IPR036661">
    <property type="entry name" value="Luciferase-like_sf"/>
</dbReference>
<evidence type="ECO:0000313" key="7">
    <source>
        <dbReference type="EMBL" id="CUJ42315.1"/>
    </source>
</evidence>
<dbReference type="AlphaFoldDB" id="A0AAD2QDT3"/>
<evidence type="ECO:0000256" key="4">
    <source>
        <dbReference type="ARBA" id="ARBA00023033"/>
    </source>
</evidence>
<reference evidence="7 8" key="1">
    <citation type="submission" date="2015-09" db="EMBL/GenBank/DDBJ databases">
        <authorList>
            <consortium name="Pathogen Informatics"/>
        </authorList>
    </citation>
    <scope>NUCLEOTIDE SEQUENCE [LARGE SCALE GENOMIC DNA]</scope>
    <source>
        <strain evidence="7 8">2789STDY5608625</strain>
    </source>
</reference>